<proteinExistence type="predicted"/>
<dbReference type="RefSeq" id="WP_164485338.1">
    <property type="nucleotide sequence ID" value="NZ_CP009290.1"/>
</dbReference>
<accession>A0AAJ1E1B0</accession>
<name>A0AAJ1E1B0_9PSED</name>
<evidence type="ECO:0000313" key="3">
    <source>
        <dbReference type="Proteomes" id="UP000787568"/>
    </source>
</evidence>
<dbReference type="PROSITE" id="PS51257">
    <property type="entry name" value="PROKAR_LIPOPROTEIN"/>
    <property type="match status" value="1"/>
</dbReference>
<evidence type="ECO:0000313" key="2">
    <source>
        <dbReference type="EMBL" id="MBU4631553.1"/>
    </source>
</evidence>
<dbReference type="EMBL" id="JAEEFW010000001">
    <property type="protein sequence ID" value="MBU4631553.1"/>
    <property type="molecule type" value="Genomic_DNA"/>
</dbReference>
<protein>
    <recommendedName>
        <fullName evidence="4">Lipoprotein</fullName>
    </recommendedName>
</protein>
<dbReference type="AlphaFoldDB" id="A0AAJ1E1B0"/>
<sequence>MNLTRVLSLLCCLLVLQGCFENTEDKDQDNSKSSVQMTQPDADKK</sequence>
<reference evidence="2" key="1">
    <citation type="submission" date="2020-12" db="EMBL/GenBank/DDBJ databases">
        <title>Generalized mutagenesis with transposon Tn5. A laboratory procedure for the identification of genes responsible for a bacterial phenotype and its regulation, illustrated with phenazine production in Pseudomonas chlororaphis.</title>
        <authorList>
            <person name="Muzio F."/>
            <person name="Sobrero P."/>
            <person name="Agaras B."/>
            <person name="Valverde C."/>
        </authorList>
    </citation>
    <scope>NUCLEOTIDE SEQUENCE</scope>
    <source>
        <strain evidence="2">SMMP3</strain>
    </source>
</reference>
<evidence type="ECO:0008006" key="4">
    <source>
        <dbReference type="Google" id="ProtNLM"/>
    </source>
</evidence>
<comment type="caution">
    <text evidence="2">The sequence shown here is derived from an EMBL/GenBank/DDBJ whole genome shotgun (WGS) entry which is preliminary data.</text>
</comment>
<gene>
    <name evidence="2" type="ORF">I8747_01880</name>
</gene>
<dbReference type="Proteomes" id="UP000787568">
    <property type="component" value="Unassembled WGS sequence"/>
</dbReference>
<evidence type="ECO:0000256" key="1">
    <source>
        <dbReference type="SAM" id="MobiDB-lite"/>
    </source>
</evidence>
<feature type="region of interest" description="Disordered" evidence="1">
    <location>
        <begin position="23"/>
        <end position="45"/>
    </location>
</feature>
<organism evidence="2 3">
    <name type="scientific">Pseudomonas chlororaphis subsp. aurantiaca</name>
    <dbReference type="NCBI Taxonomy" id="86192"/>
    <lineage>
        <taxon>Bacteria</taxon>
        <taxon>Pseudomonadati</taxon>
        <taxon>Pseudomonadota</taxon>
        <taxon>Gammaproteobacteria</taxon>
        <taxon>Pseudomonadales</taxon>
        <taxon>Pseudomonadaceae</taxon>
        <taxon>Pseudomonas</taxon>
    </lineage>
</organism>